<sequence length="211" mass="23566">IVCALPSWLLYCNSHHDVPSESTIEAVAKFVMSYLKDVLCDENGFLQAALIRLLLTGLNSTVTNDEVIGASRFDLLFKSCPALVVASRVQVLIVLPIIKKFSNTCSESTSTLKHLLETLLMIRSTSLDVPRDGKNTVSHWELALDMWLEHKTSHVSDPQVSKWIFFYNILQLGTQLQKGIVSCNFEKESLSFCYCDVELISVNKITAKPGN</sequence>
<keyword evidence="2" id="KW-1185">Reference proteome</keyword>
<proteinExistence type="predicted"/>
<dbReference type="AlphaFoldDB" id="A0AAD7ZM06"/>
<reference evidence="1" key="1">
    <citation type="journal article" date="2023" name="IScience">
        <title>Live-bearing cockroach genome reveals convergent evolutionary mechanisms linked to viviparity in insects and beyond.</title>
        <authorList>
            <person name="Fouks B."/>
            <person name="Harrison M.C."/>
            <person name="Mikhailova A.A."/>
            <person name="Marchal E."/>
            <person name="English S."/>
            <person name="Carruthers M."/>
            <person name="Jennings E.C."/>
            <person name="Chiamaka E.L."/>
            <person name="Frigard R.A."/>
            <person name="Pippel M."/>
            <person name="Attardo G.M."/>
            <person name="Benoit J.B."/>
            <person name="Bornberg-Bauer E."/>
            <person name="Tobe S.S."/>
        </authorList>
    </citation>
    <scope>NUCLEOTIDE SEQUENCE</scope>
    <source>
        <strain evidence="1">Stay&amp;Tobe</strain>
    </source>
</reference>
<reference evidence="1" key="2">
    <citation type="submission" date="2023-05" db="EMBL/GenBank/DDBJ databases">
        <authorList>
            <person name="Fouks B."/>
        </authorList>
    </citation>
    <scope>NUCLEOTIDE SEQUENCE</scope>
    <source>
        <strain evidence="1">Stay&amp;Tobe</strain>
        <tissue evidence="1">Testes</tissue>
    </source>
</reference>
<name>A0AAD7ZM06_DIPPU</name>
<protein>
    <submittedName>
        <fullName evidence="1">Uncharacterized protein</fullName>
    </submittedName>
</protein>
<organism evidence="1 2">
    <name type="scientific">Diploptera punctata</name>
    <name type="common">Pacific beetle cockroach</name>
    <dbReference type="NCBI Taxonomy" id="6984"/>
    <lineage>
        <taxon>Eukaryota</taxon>
        <taxon>Metazoa</taxon>
        <taxon>Ecdysozoa</taxon>
        <taxon>Arthropoda</taxon>
        <taxon>Hexapoda</taxon>
        <taxon>Insecta</taxon>
        <taxon>Pterygota</taxon>
        <taxon>Neoptera</taxon>
        <taxon>Polyneoptera</taxon>
        <taxon>Dictyoptera</taxon>
        <taxon>Blattodea</taxon>
        <taxon>Blaberoidea</taxon>
        <taxon>Blaberidae</taxon>
        <taxon>Diplopterinae</taxon>
        <taxon>Diploptera</taxon>
    </lineage>
</organism>
<accession>A0AAD7ZM06</accession>
<evidence type="ECO:0000313" key="2">
    <source>
        <dbReference type="Proteomes" id="UP001233999"/>
    </source>
</evidence>
<evidence type="ECO:0000313" key="1">
    <source>
        <dbReference type="EMBL" id="KAJ9582542.1"/>
    </source>
</evidence>
<dbReference type="Proteomes" id="UP001233999">
    <property type="component" value="Unassembled WGS sequence"/>
</dbReference>
<feature type="non-terminal residue" evidence="1">
    <location>
        <position position="1"/>
    </location>
</feature>
<comment type="caution">
    <text evidence="1">The sequence shown here is derived from an EMBL/GenBank/DDBJ whole genome shotgun (WGS) entry which is preliminary data.</text>
</comment>
<dbReference type="EMBL" id="JASPKZ010007795">
    <property type="protein sequence ID" value="KAJ9582542.1"/>
    <property type="molecule type" value="Genomic_DNA"/>
</dbReference>
<gene>
    <name evidence="1" type="ORF">L9F63_003100</name>
</gene>